<protein>
    <submittedName>
        <fullName evidence="1">Uncharacterized protein</fullName>
    </submittedName>
</protein>
<keyword evidence="2" id="KW-1185">Reference proteome</keyword>
<sequence>MAITNNVTLIALDLEETKFQRKRPESYNTAIL</sequence>
<dbReference type="EnsemblMetazoa" id="tetur36g00620.1">
    <property type="protein sequence ID" value="tetur36g00620.1"/>
    <property type="gene ID" value="tetur36g00620"/>
</dbReference>
<dbReference type="AlphaFoldDB" id="T1L3P2"/>
<accession>T1L3P2</accession>
<dbReference type="Proteomes" id="UP000015104">
    <property type="component" value="Unassembled WGS sequence"/>
</dbReference>
<evidence type="ECO:0000313" key="1">
    <source>
        <dbReference type="EnsemblMetazoa" id="tetur36g00620.1"/>
    </source>
</evidence>
<name>T1L3P2_TETUR</name>
<dbReference type="HOGENOM" id="CLU_3392842_0_0_1"/>
<organism evidence="1 2">
    <name type="scientific">Tetranychus urticae</name>
    <name type="common">Two-spotted spider mite</name>
    <dbReference type="NCBI Taxonomy" id="32264"/>
    <lineage>
        <taxon>Eukaryota</taxon>
        <taxon>Metazoa</taxon>
        <taxon>Ecdysozoa</taxon>
        <taxon>Arthropoda</taxon>
        <taxon>Chelicerata</taxon>
        <taxon>Arachnida</taxon>
        <taxon>Acari</taxon>
        <taxon>Acariformes</taxon>
        <taxon>Trombidiformes</taxon>
        <taxon>Prostigmata</taxon>
        <taxon>Eleutherengona</taxon>
        <taxon>Raphignathae</taxon>
        <taxon>Tetranychoidea</taxon>
        <taxon>Tetranychidae</taxon>
        <taxon>Tetranychus</taxon>
    </lineage>
</organism>
<proteinExistence type="predicted"/>
<reference evidence="2" key="1">
    <citation type="submission" date="2011-08" db="EMBL/GenBank/DDBJ databases">
        <authorList>
            <person name="Rombauts S."/>
        </authorList>
    </citation>
    <scope>NUCLEOTIDE SEQUENCE</scope>
    <source>
        <strain evidence="2">London</strain>
    </source>
</reference>
<dbReference type="EMBL" id="CAEY01001042">
    <property type="status" value="NOT_ANNOTATED_CDS"/>
    <property type="molecule type" value="Genomic_DNA"/>
</dbReference>
<reference evidence="1" key="2">
    <citation type="submission" date="2015-06" db="UniProtKB">
        <authorList>
            <consortium name="EnsemblMetazoa"/>
        </authorList>
    </citation>
    <scope>IDENTIFICATION</scope>
</reference>
<evidence type="ECO:0000313" key="2">
    <source>
        <dbReference type="Proteomes" id="UP000015104"/>
    </source>
</evidence>